<protein>
    <submittedName>
        <fullName evidence="4">(2Fe-2S)-binding protein</fullName>
    </submittedName>
</protein>
<organism evidence="4 5">
    <name type="scientific">Paenibacillus lemnae</name>
    <dbReference type="NCBI Taxonomy" id="1330551"/>
    <lineage>
        <taxon>Bacteria</taxon>
        <taxon>Bacillati</taxon>
        <taxon>Bacillota</taxon>
        <taxon>Bacilli</taxon>
        <taxon>Bacillales</taxon>
        <taxon>Paenibacillaceae</taxon>
        <taxon>Paenibacillus</taxon>
    </lineage>
</organism>
<dbReference type="CDD" id="cd00207">
    <property type="entry name" value="fer2"/>
    <property type="match status" value="1"/>
</dbReference>
<dbReference type="PANTHER" id="PTHR43644:SF1">
    <property type="entry name" value="NAD(P)H-FLAVIN REDUCTASE"/>
    <property type="match status" value="1"/>
</dbReference>
<feature type="domain" description="2Fe-2S ferredoxin-type" evidence="3">
    <location>
        <begin position="2"/>
        <end position="93"/>
    </location>
</feature>
<keyword evidence="1" id="KW-0285">Flavoprotein</keyword>
<keyword evidence="5" id="KW-1185">Reference proteome</keyword>
<sequence length="106" mass="11361">MPTIQIEGRDPIEVAEGTKLVLALEDHGVDVLHRCGGNARCTTCAVEIVSGEALMSETEAEARRNKGIDNDAVRLSCQVKVQNDLHVKLIKTASSTGLDPGPRPQD</sequence>
<keyword evidence="2" id="KW-0274">FAD</keyword>
<dbReference type="Proteomes" id="UP000565468">
    <property type="component" value="Unassembled WGS sequence"/>
</dbReference>
<name>A0A848M9Y7_PAELE</name>
<evidence type="ECO:0000256" key="1">
    <source>
        <dbReference type="ARBA" id="ARBA00022630"/>
    </source>
</evidence>
<dbReference type="InterPro" id="IPR036010">
    <property type="entry name" value="2Fe-2S_ferredoxin-like_sf"/>
</dbReference>
<dbReference type="InterPro" id="IPR001041">
    <property type="entry name" value="2Fe-2S_ferredoxin-type"/>
</dbReference>
<dbReference type="GO" id="GO:0051536">
    <property type="term" value="F:iron-sulfur cluster binding"/>
    <property type="evidence" value="ECO:0007669"/>
    <property type="project" value="InterPro"/>
</dbReference>
<evidence type="ECO:0000259" key="3">
    <source>
        <dbReference type="PROSITE" id="PS51085"/>
    </source>
</evidence>
<dbReference type="EMBL" id="JABBPN010000014">
    <property type="protein sequence ID" value="NMO97069.1"/>
    <property type="molecule type" value="Genomic_DNA"/>
</dbReference>
<dbReference type="Gene3D" id="3.10.20.30">
    <property type="match status" value="1"/>
</dbReference>
<dbReference type="RefSeq" id="WP_169505852.1">
    <property type="nucleotide sequence ID" value="NZ_JABBPN010000014.1"/>
</dbReference>
<dbReference type="PANTHER" id="PTHR43644">
    <property type="entry name" value="NA(+)-TRANSLOCATING NADH-QUINONE REDUCTASE SUBUNIT"/>
    <property type="match status" value="1"/>
</dbReference>
<dbReference type="PROSITE" id="PS51085">
    <property type="entry name" value="2FE2S_FER_2"/>
    <property type="match status" value="1"/>
</dbReference>
<reference evidence="4 5" key="1">
    <citation type="submission" date="2020-04" db="EMBL/GenBank/DDBJ databases">
        <title>Paenibacillus algicola sp. nov., a novel marine bacterium producing alginate lyase.</title>
        <authorList>
            <person name="Huang H."/>
        </authorList>
    </citation>
    <scope>NUCLEOTIDE SEQUENCE [LARGE SCALE GENOMIC DNA]</scope>
    <source>
        <strain evidence="4 5">L7-75</strain>
    </source>
</reference>
<dbReference type="Pfam" id="PF00111">
    <property type="entry name" value="Fer2"/>
    <property type="match status" value="1"/>
</dbReference>
<dbReference type="SUPFAM" id="SSF54292">
    <property type="entry name" value="2Fe-2S ferredoxin-like"/>
    <property type="match status" value="1"/>
</dbReference>
<gene>
    <name evidence="4" type="ORF">HII30_14990</name>
</gene>
<accession>A0A848M9Y7</accession>
<comment type="caution">
    <text evidence="4">The sequence shown here is derived from an EMBL/GenBank/DDBJ whole genome shotgun (WGS) entry which is preliminary data.</text>
</comment>
<evidence type="ECO:0000313" key="5">
    <source>
        <dbReference type="Proteomes" id="UP000565468"/>
    </source>
</evidence>
<dbReference type="InterPro" id="IPR012675">
    <property type="entry name" value="Beta-grasp_dom_sf"/>
</dbReference>
<evidence type="ECO:0000256" key="2">
    <source>
        <dbReference type="ARBA" id="ARBA00022827"/>
    </source>
</evidence>
<proteinExistence type="predicted"/>
<dbReference type="AlphaFoldDB" id="A0A848M9Y7"/>
<evidence type="ECO:0000313" key="4">
    <source>
        <dbReference type="EMBL" id="NMO97069.1"/>
    </source>
</evidence>